<proteinExistence type="predicted"/>
<accession>A0ABU8VCD2</accession>
<dbReference type="Proteomes" id="UP001365846">
    <property type="component" value="Unassembled WGS sequence"/>
</dbReference>
<dbReference type="EMBL" id="JBBKZU010000002">
    <property type="protein sequence ID" value="MEJ8810559.1"/>
    <property type="molecule type" value="Genomic_DNA"/>
</dbReference>
<keyword evidence="2" id="KW-1185">Reference proteome</keyword>
<sequence>MQNNTIAVGKYLVTPLTKLIGANAYAASVSLRRGMHDRVFRLLPRFTSESQALCYALDQGRLMAAHNQQS</sequence>
<dbReference type="RefSeq" id="WP_340355877.1">
    <property type="nucleotide sequence ID" value="NZ_JBBKZU010000002.1"/>
</dbReference>
<organism evidence="1 2">
    <name type="scientific">Variovorax ureilyticus</name>
    <dbReference type="NCBI Taxonomy" id="1836198"/>
    <lineage>
        <taxon>Bacteria</taxon>
        <taxon>Pseudomonadati</taxon>
        <taxon>Pseudomonadota</taxon>
        <taxon>Betaproteobacteria</taxon>
        <taxon>Burkholderiales</taxon>
        <taxon>Comamonadaceae</taxon>
        <taxon>Variovorax</taxon>
    </lineage>
</organism>
<protein>
    <submittedName>
        <fullName evidence="1">Uncharacterized protein</fullName>
    </submittedName>
</protein>
<name>A0ABU8VCD2_9BURK</name>
<gene>
    <name evidence="1" type="ORF">WKW77_05720</name>
</gene>
<evidence type="ECO:0000313" key="2">
    <source>
        <dbReference type="Proteomes" id="UP001365846"/>
    </source>
</evidence>
<evidence type="ECO:0000313" key="1">
    <source>
        <dbReference type="EMBL" id="MEJ8810559.1"/>
    </source>
</evidence>
<reference evidence="1 2" key="1">
    <citation type="submission" date="2024-03" db="EMBL/GenBank/DDBJ databases">
        <title>Novel species of the genus Variovorax.</title>
        <authorList>
            <person name="Liu Q."/>
            <person name="Xin Y.-H."/>
        </authorList>
    </citation>
    <scope>NUCLEOTIDE SEQUENCE [LARGE SCALE GENOMIC DNA]</scope>
    <source>
        <strain evidence="1 2">KACC 18899</strain>
    </source>
</reference>
<comment type="caution">
    <text evidence="1">The sequence shown here is derived from an EMBL/GenBank/DDBJ whole genome shotgun (WGS) entry which is preliminary data.</text>
</comment>